<evidence type="ECO:0000256" key="5">
    <source>
        <dbReference type="ARBA" id="ARBA00022603"/>
    </source>
</evidence>
<proteinExistence type="inferred from homology"/>
<dbReference type="GO" id="GO:1901135">
    <property type="term" value="P:carbohydrate derivative metabolic process"/>
    <property type="evidence" value="ECO:0007669"/>
    <property type="project" value="UniProtKB-ARBA"/>
</dbReference>
<evidence type="ECO:0000259" key="12">
    <source>
        <dbReference type="Pfam" id="PF09258"/>
    </source>
</evidence>
<evidence type="ECO:0000256" key="10">
    <source>
        <dbReference type="SAM" id="Phobius"/>
    </source>
</evidence>
<evidence type="ECO:0000256" key="2">
    <source>
        <dbReference type="ARBA" id="ARBA00004648"/>
    </source>
</evidence>
<keyword evidence="7 10" id="KW-0812">Transmembrane</keyword>
<evidence type="ECO:0000256" key="6">
    <source>
        <dbReference type="ARBA" id="ARBA00022679"/>
    </source>
</evidence>
<evidence type="ECO:0000259" key="11">
    <source>
        <dbReference type="Pfam" id="PF03016"/>
    </source>
</evidence>
<keyword evidence="10" id="KW-0472">Membrane</keyword>
<evidence type="ECO:0000256" key="4">
    <source>
        <dbReference type="ARBA" id="ARBA00022490"/>
    </source>
</evidence>
<evidence type="ECO:0000313" key="13">
    <source>
        <dbReference type="EMBL" id="GAA53901.1"/>
    </source>
</evidence>
<evidence type="ECO:0000313" key="14">
    <source>
        <dbReference type="Proteomes" id="UP000008909"/>
    </source>
</evidence>
<dbReference type="InterPro" id="IPR015338">
    <property type="entry name" value="GT64_dom"/>
</dbReference>
<dbReference type="InterPro" id="IPR041370">
    <property type="entry name" value="Mlase_EEF1AKMT1/ZCCHC4"/>
</dbReference>
<dbReference type="Gene3D" id="3.90.550.10">
    <property type="entry name" value="Spore Coat Polysaccharide Biosynthesis Protein SpsA, Chain A"/>
    <property type="match status" value="1"/>
</dbReference>
<feature type="transmembrane region" description="Helical" evidence="10">
    <location>
        <begin position="104"/>
        <end position="124"/>
    </location>
</feature>
<dbReference type="Proteomes" id="UP000008909">
    <property type="component" value="Unassembled WGS sequence"/>
</dbReference>
<comment type="subcellular location">
    <subcellularLocation>
        <location evidence="1">Cytoplasm</location>
    </subcellularLocation>
    <subcellularLocation>
        <location evidence="2">Endoplasmic reticulum membrane</location>
        <topology evidence="2">Single-pass type II membrane protein</topology>
    </subcellularLocation>
</comment>
<dbReference type="GO" id="GO:0008988">
    <property type="term" value="F:rRNA (adenine-N6-)-methyltransferase activity"/>
    <property type="evidence" value="ECO:0007669"/>
    <property type="project" value="InterPro"/>
</dbReference>
<feature type="domain" description="Exostosin GT47" evidence="11">
    <location>
        <begin position="502"/>
        <end position="764"/>
    </location>
</feature>
<sequence length="1030" mass="116859">MSQWSVNYHLINEMSVFDDGQIQEGRLLARAVSGGLWSVDVTHRQEVSEVEAGREWLTGSYEESVIFRRTRGATVDHTEKERIGPAQRDLNPQCIAKRLSRIRLLAAASWYLINAIFGLFRLGVSLRVFFFSHTHYSDTCLSRSKVKTLTTSNIHMTLLPFCKKMKKRKHYSKNGPRLFNPCEFGNRSLRSHDKLTSLYGSEAPLFYGVDVNCGDDLVATVVRCSVFTFRRQGDCERDRIAAQNPISNTRWPVDRLRSSSPCRRGYCLDCDSVFLVTSENPDHRLHQCQIGLTDELLNMPTYLLTPLEKSESNAQYLYSLDTLNELYSVLHQLNIQFVVCVGCPRLHEFIQLERRIKAQKIDSYLLDIDFRLNSDSHGVFPVMITLPHFFDRKLKKINPLFTLLDYKVTYTNHRRFDGGASTETTQSGRRRDSVVRIFTNLPASMVQPPERLKSQFRYCQPCSRYSTLNNRHCCLCGRCPTKHGRTYRHCKHCARCVPPNRKHCFQCGRCVRQQMQLLRALRTSRYIVNDPLKACVFVPSIDLLNGLSSNFAHSPQALSTLPWWDGGVNHLLFGMLRGKYSVFFGKAIIAHAAHSKWTYRPTFDVSIPAYNPLYDITPSSAANTHILTVLPVANTDPAAIKQLLLAYRIPTFPGNASVLVLDPVLSPSQSYGTRSASVSVSPYDPPSRTIVDYGEALARSLFCLIIQIPPVGQFALFDSMNAGCIPVIADDNFILPFSEVLDWSKIAIRVRHSELHKIVTTLTSFTSEEIAQFQRQVKFIFNRYFSTIEKIVHTTLDIINDRVFPYYARSYVQWNSPDYVENALPPAPLLFYPPRSSVHGRLTALIRARDHFGLLHQLLLKLQLASSLHRIVVLWTNPKIPIPNPSLWPALRVPLTVLPFSQLIHGRYYPFAQIDTEAVLSLDDSTCLPELQQIEAGFELWCHNPDRLIGLTNGTIVSSAQKASEEAPFLSAVFGLTIFHKSTHSCFAGVVSSAIEHGLLERSVRNPSLLHTNTVSRSGIPNCPMDRIKF</sequence>
<reference evidence="13" key="1">
    <citation type="journal article" date="2011" name="Genome Biol.">
        <title>The draft genome of the carcinogenic human liver fluke Clonorchis sinensis.</title>
        <authorList>
            <person name="Wang X."/>
            <person name="Chen W."/>
            <person name="Huang Y."/>
            <person name="Sun J."/>
            <person name="Men J."/>
            <person name="Liu H."/>
            <person name="Luo F."/>
            <person name="Guo L."/>
            <person name="Lv X."/>
            <person name="Deng C."/>
            <person name="Zhou C."/>
            <person name="Fan Y."/>
            <person name="Li X."/>
            <person name="Huang L."/>
            <person name="Hu Y."/>
            <person name="Liang C."/>
            <person name="Hu X."/>
            <person name="Xu J."/>
            <person name="Yu X."/>
        </authorList>
    </citation>
    <scope>NUCLEOTIDE SEQUENCE [LARGE SCALE GENOMIC DNA]</scope>
    <source>
        <strain evidence="13">Henan</strain>
    </source>
</reference>
<keyword evidence="4" id="KW-0963">Cytoplasm</keyword>
<dbReference type="GO" id="GO:0005730">
    <property type="term" value="C:nucleolus"/>
    <property type="evidence" value="ECO:0007669"/>
    <property type="project" value="TreeGrafter"/>
</dbReference>
<evidence type="ECO:0000256" key="3">
    <source>
        <dbReference type="ARBA" id="ARBA00010271"/>
    </source>
</evidence>
<dbReference type="GO" id="GO:0005789">
    <property type="term" value="C:endoplasmic reticulum membrane"/>
    <property type="evidence" value="ECO:0007669"/>
    <property type="project" value="UniProtKB-SubCell"/>
</dbReference>
<dbReference type="PANTHER" id="PTHR13493:SF3">
    <property type="entry name" value="RRNA N6-ADENOSINE-METHYLTRANSFERASE ZCCHC4"/>
    <property type="match status" value="1"/>
</dbReference>
<feature type="domain" description="Glycosyl transferase 64" evidence="12">
    <location>
        <begin position="843"/>
        <end position="960"/>
    </location>
</feature>
<keyword evidence="14" id="KW-1185">Reference proteome</keyword>
<dbReference type="GO" id="GO:0016757">
    <property type="term" value="F:glycosyltransferase activity"/>
    <property type="evidence" value="ECO:0007669"/>
    <property type="project" value="InterPro"/>
</dbReference>
<keyword evidence="5" id="KW-0489">Methyltransferase</keyword>
<dbReference type="Pfam" id="PF03016">
    <property type="entry name" value="Exostosin_GT47"/>
    <property type="match status" value="1"/>
</dbReference>
<dbReference type="Pfam" id="PF10237">
    <property type="entry name" value="N6-adenineMlase"/>
    <property type="match status" value="1"/>
</dbReference>
<dbReference type="AlphaFoldDB" id="G7YLS0"/>
<evidence type="ECO:0000256" key="8">
    <source>
        <dbReference type="ARBA" id="ARBA00022989"/>
    </source>
</evidence>
<protein>
    <submittedName>
        <fullName evidence="13">Exostosin-2</fullName>
    </submittedName>
</protein>
<gene>
    <name evidence="13" type="ORF">CLF_111585</name>
</gene>
<keyword evidence="6" id="KW-0808">Transferase</keyword>
<dbReference type="EMBL" id="DF143640">
    <property type="protein sequence ID" value="GAA53901.1"/>
    <property type="molecule type" value="Genomic_DNA"/>
</dbReference>
<evidence type="ECO:0000256" key="9">
    <source>
        <dbReference type="ARBA" id="ARBA00023157"/>
    </source>
</evidence>
<dbReference type="PROSITE" id="PS50216">
    <property type="entry name" value="DHHC"/>
    <property type="match status" value="1"/>
</dbReference>
<accession>G7YLS0</accession>
<evidence type="ECO:0000256" key="7">
    <source>
        <dbReference type="ARBA" id="ARBA00022692"/>
    </source>
</evidence>
<dbReference type="InterPro" id="IPR029044">
    <property type="entry name" value="Nucleotide-diphossugar_trans"/>
</dbReference>
<dbReference type="InterPro" id="IPR039846">
    <property type="entry name" value="ZCCHC4"/>
</dbReference>
<reference key="2">
    <citation type="submission" date="2011-10" db="EMBL/GenBank/DDBJ databases">
        <title>The genome and transcriptome sequence of Clonorchis sinensis provide insights into the carcinogenic liver fluke.</title>
        <authorList>
            <person name="Wang X."/>
            <person name="Huang Y."/>
            <person name="Chen W."/>
            <person name="Liu H."/>
            <person name="Guo L."/>
            <person name="Chen Y."/>
            <person name="Luo F."/>
            <person name="Zhou W."/>
            <person name="Sun J."/>
            <person name="Mao Q."/>
            <person name="Liang P."/>
            <person name="Zhou C."/>
            <person name="Tian Y."/>
            <person name="Men J."/>
            <person name="Lv X."/>
            <person name="Huang L."/>
            <person name="Zhou J."/>
            <person name="Hu Y."/>
            <person name="Li R."/>
            <person name="Zhang F."/>
            <person name="Lei H."/>
            <person name="Li X."/>
            <person name="Hu X."/>
            <person name="Liang C."/>
            <person name="Xu J."/>
            <person name="Wu Z."/>
            <person name="Yu X."/>
        </authorList>
    </citation>
    <scope>NUCLEOTIDE SEQUENCE</scope>
    <source>
        <strain>Henan</strain>
    </source>
</reference>
<organism evidence="13 14">
    <name type="scientific">Clonorchis sinensis</name>
    <name type="common">Chinese liver fluke</name>
    <dbReference type="NCBI Taxonomy" id="79923"/>
    <lineage>
        <taxon>Eukaryota</taxon>
        <taxon>Metazoa</taxon>
        <taxon>Spiralia</taxon>
        <taxon>Lophotrochozoa</taxon>
        <taxon>Platyhelminthes</taxon>
        <taxon>Trematoda</taxon>
        <taxon>Digenea</taxon>
        <taxon>Opisthorchiida</taxon>
        <taxon>Opisthorchiata</taxon>
        <taxon>Opisthorchiidae</taxon>
        <taxon>Clonorchis</taxon>
    </lineage>
</organism>
<comment type="similarity">
    <text evidence="3">Belongs to the glycosyltransferase 47 family.</text>
</comment>
<dbReference type="Pfam" id="PF09258">
    <property type="entry name" value="Glyco_transf_64"/>
    <property type="match status" value="1"/>
</dbReference>
<keyword evidence="9" id="KW-1015">Disulfide bond</keyword>
<dbReference type="PANTHER" id="PTHR13493">
    <property type="entry name" value="ZINC FINGER CCHC DOMAIN-CONTAINING"/>
    <property type="match status" value="1"/>
</dbReference>
<name>G7YLS0_CLOSI</name>
<evidence type="ECO:0000256" key="1">
    <source>
        <dbReference type="ARBA" id="ARBA00004496"/>
    </source>
</evidence>
<dbReference type="InterPro" id="IPR040911">
    <property type="entry name" value="Exostosin_GT47"/>
</dbReference>
<keyword evidence="8 10" id="KW-1133">Transmembrane helix</keyword>